<accession>A0AAE2VAI8</accession>
<gene>
    <name evidence="1" type="ORF">JIN83_00260</name>
</gene>
<comment type="caution">
    <text evidence="1">The sequence shown here is derived from an EMBL/GenBank/DDBJ whole genome shotgun (WGS) entry which is preliminary data.</text>
</comment>
<evidence type="ECO:0000313" key="2">
    <source>
        <dbReference type="Proteomes" id="UP000634206"/>
    </source>
</evidence>
<dbReference type="RefSeq" id="WP_309487979.1">
    <property type="nucleotide sequence ID" value="NZ_JAENIG010000001.1"/>
</dbReference>
<evidence type="ECO:0000313" key="1">
    <source>
        <dbReference type="EMBL" id="MBK1853380.1"/>
    </source>
</evidence>
<reference evidence="1" key="1">
    <citation type="submission" date="2021-01" db="EMBL/GenBank/DDBJ databases">
        <title>Modified the classification status of verrucomicrobia.</title>
        <authorList>
            <person name="Feng X."/>
        </authorList>
    </citation>
    <scope>NUCLEOTIDE SEQUENCE</scope>
    <source>
        <strain evidence="1">5K15</strain>
    </source>
</reference>
<dbReference type="AlphaFoldDB" id="A0AAE2VAI8"/>
<proteinExistence type="predicted"/>
<name>A0AAE2VAI8_9BACT</name>
<keyword evidence="2" id="KW-1185">Reference proteome</keyword>
<protein>
    <submittedName>
        <fullName evidence="1">Uncharacterized protein</fullName>
    </submittedName>
</protein>
<dbReference type="Proteomes" id="UP000634206">
    <property type="component" value="Unassembled WGS sequence"/>
</dbReference>
<dbReference type="EMBL" id="JAENIG010000001">
    <property type="protein sequence ID" value="MBK1853380.1"/>
    <property type="molecule type" value="Genomic_DNA"/>
</dbReference>
<sequence>METRVHTPDMEPPSSISEVMVALRGKKLEPKHEKKSWGDWISFPGKQTVISIESMRGLTSSATVEYSEDDDIEINQKILAAFGKLGWMGSDEEGEFRLD</sequence>
<organism evidence="1 2">
    <name type="scientific">Oceaniferula flava</name>
    <dbReference type="NCBI Taxonomy" id="2800421"/>
    <lineage>
        <taxon>Bacteria</taxon>
        <taxon>Pseudomonadati</taxon>
        <taxon>Verrucomicrobiota</taxon>
        <taxon>Verrucomicrobiia</taxon>
        <taxon>Verrucomicrobiales</taxon>
        <taxon>Verrucomicrobiaceae</taxon>
        <taxon>Oceaniferula</taxon>
    </lineage>
</organism>